<organism evidence="2 3">
    <name type="scientific">Catenaria anguillulae PL171</name>
    <dbReference type="NCBI Taxonomy" id="765915"/>
    <lineage>
        <taxon>Eukaryota</taxon>
        <taxon>Fungi</taxon>
        <taxon>Fungi incertae sedis</taxon>
        <taxon>Blastocladiomycota</taxon>
        <taxon>Blastocladiomycetes</taxon>
        <taxon>Blastocladiales</taxon>
        <taxon>Catenariaceae</taxon>
        <taxon>Catenaria</taxon>
    </lineage>
</organism>
<evidence type="ECO:0000256" key="1">
    <source>
        <dbReference type="SAM" id="MobiDB-lite"/>
    </source>
</evidence>
<comment type="caution">
    <text evidence="2">The sequence shown here is derived from an EMBL/GenBank/DDBJ whole genome shotgun (WGS) entry which is preliminary data.</text>
</comment>
<sequence>MANSFVQHIFRPAAWLAWRRGVQTQFAVHLSDLVQFVCPHLDERVSFALSQYAPFAASLLNRPIPFLLHDALHMLPKHVSAQSWAGICDRVLAGAAASGLQWSITNRAAHTAPGAERIWIVDDVSLDRAKHKPRAERDSAGAEGRRAKDKSTERTNTPQHHHPASDHGLPP</sequence>
<gene>
    <name evidence="2" type="ORF">BCR44DRAFT_1485656</name>
</gene>
<keyword evidence="3" id="KW-1185">Reference proteome</keyword>
<name>A0A1Y2HM30_9FUNG</name>
<dbReference type="EMBL" id="MCFL01000025">
    <property type="protein sequence ID" value="ORZ34881.1"/>
    <property type="molecule type" value="Genomic_DNA"/>
</dbReference>
<evidence type="ECO:0000313" key="2">
    <source>
        <dbReference type="EMBL" id="ORZ34881.1"/>
    </source>
</evidence>
<feature type="compositionally biased region" description="Basic and acidic residues" evidence="1">
    <location>
        <begin position="135"/>
        <end position="153"/>
    </location>
</feature>
<evidence type="ECO:0000313" key="3">
    <source>
        <dbReference type="Proteomes" id="UP000193411"/>
    </source>
</evidence>
<reference evidence="2 3" key="1">
    <citation type="submission" date="2016-07" db="EMBL/GenBank/DDBJ databases">
        <title>Pervasive Adenine N6-methylation of Active Genes in Fungi.</title>
        <authorList>
            <consortium name="DOE Joint Genome Institute"/>
            <person name="Mondo S.J."/>
            <person name="Dannebaum R.O."/>
            <person name="Kuo R.C."/>
            <person name="Labutti K."/>
            <person name="Haridas S."/>
            <person name="Kuo A."/>
            <person name="Salamov A."/>
            <person name="Ahrendt S.R."/>
            <person name="Lipzen A."/>
            <person name="Sullivan W."/>
            <person name="Andreopoulos W.B."/>
            <person name="Clum A."/>
            <person name="Lindquist E."/>
            <person name="Daum C."/>
            <person name="Ramamoorthy G.K."/>
            <person name="Gryganskyi A."/>
            <person name="Culley D."/>
            <person name="Magnuson J.K."/>
            <person name="James T.Y."/>
            <person name="O'Malley M.A."/>
            <person name="Stajich J.E."/>
            <person name="Spatafora J.W."/>
            <person name="Visel A."/>
            <person name="Grigoriev I.V."/>
        </authorList>
    </citation>
    <scope>NUCLEOTIDE SEQUENCE [LARGE SCALE GENOMIC DNA]</scope>
    <source>
        <strain evidence="2 3">PL171</strain>
    </source>
</reference>
<accession>A0A1Y2HM30</accession>
<protein>
    <submittedName>
        <fullName evidence="2">Uncharacterized protein</fullName>
    </submittedName>
</protein>
<proteinExistence type="predicted"/>
<dbReference type="Proteomes" id="UP000193411">
    <property type="component" value="Unassembled WGS sequence"/>
</dbReference>
<dbReference type="AlphaFoldDB" id="A0A1Y2HM30"/>
<feature type="region of interest" description="Disordered" evidence="1">
    <location>
        <begin position="129"/>
        <end position="171"/>
    </location>
</feature>